<evidence type="ECO:0000313" key="1">
    <source>
        <dbReference type="EMBL" id="KAJ7558539.1"/>
    </source>
</evidence>
<name>A0ACC2DW84_DIPCM</name>
<comment type="caution">
    <text evidence="1">The sequence shown here is derived from an EMBL/GenBank/DDBJ whole genome shotgun (WGS) entry which is preliminary data.</text>
</comment>
<proteinExistence type="predicted"/>
<sequence length="57" mass="6509">MWNQNVCFSINLALKLCLLAFLLPPPACILAYYKPFDQRAKIGDCIPHRCIKLSLET</sequence>
<organism evidence="1 2">
    <name type="scientific">Diphasiastrum complanatum</name>
    <name type="common">Issler's clubmoss</name>
    <name type="synonym">Lycopodium complanatum</name>
    <dbReference type="NCBI Taxonomy" id="34168"/>
    <lineage>
        <taxon>Eukaryota</taxon>
        <taxon>Viridiplantae</taxon>
        <taxon>Streptophyta</taxon>
        <taxon>Embryophyta</taxon>
        <taxon>Tracheophyta</taxon>
        <taxon>Lycopodiopsida</taxon>
        <taxon>Lycopodiales</taxon>
        <taxon>Lycopodiaceae</taxon>
        <taxon>Lycopodioideae</taxon>
        <taxon>Diphasiastrum</taxon>
    </lineage>
</organism>
<keyword evidence="2" id="KW-1185">Reference proteome</keyword>
<gene>
    <name evidence="1" type="ORF">O6H91_04G045000</name>
</gene>
<evidence type="ECO:0000313" key="2">
    <source>
        <dbReference type="Proteomes" id="UP001162992"/>
    </source>
</evidence>
<reference evidence="2" key="1">
    <citation type="journal article" date="2024" name="Proc. Natl. Acad. Sci. U.S.A.">
        <title>Extraordinary preservation of gene collinearity over three hundred million years revealed in homosporous lycophytes.</title>
        <authorList>
            <person name="Li C."/>
            <person name="Wickell D."/>
            <person name="Kuo L.Y."/>
            <person name="Chen X."/>
            <person name="Nie B."/>
            <person name="Liao X."/>
            <person name="Peng D."/>
            <person name="Ji J."/>
            <person name="Jenkins J."/>
            <person name="Williams M."/>
            <person name="Shu S."/>
            <person name="Plott C."/>
            <person name="Barry K."/>
            <person name="Rajasekar S."/>
            <person name="Grimwood J."/>
            <person name="Han X."/>
            <person name="Sun S."/>
            <person name="Hou Z."/>
            <person name="He W."/>
            <person name="Dai G."/>
            <person name="Sun C."/>
            <person name="Schmutz J."/>
            <person name="Leebens-Mack J.H."/>
            <person name="Li F.W."/>
            <person name="Wang L."/>
        </authorList>
    </citation>
    <scope>NUCLEOTIDE SEQUENCE [LARGE SCALE GENOMIC DNA]</scope>
    <source>
        <strain evidence="2">cv. PW_Plant_1</strain>
    </source>
</reference>
<accession>A0ACC2DW84</accession>
<dbReference type="Proteomes" id="UP001162992">
    <property type="component" value="Chromosome 4"/>
</dbReference>
<dbReference type="EMBL" id="CM055095">
    <property type="protein sequence ID" value="KAJ7558539.1"/>
    <property type="molecule type" value="Genomic_DNA"/>
</dbReference>
<protein>
    <submittedName>
        <fullName evidence="1">Uncharacterized protein</fullName>
    </submittedName>
</protein>